<organism evidence="3">
    <name type="scientific">Caenorhabditis brenneri</name>
    <name type="common">Nematode worm</name>
    <dbReference type="NCBI Taxonomy" id="135651"/>
    <lineage>
        <taxon>Eukaryota</taxon>
        <taxon>Metazoa</taxon>
        <taxon>Ecdysozoa</taxon>
        <taxon>Nematoda</taxon>
        <taxon>Chromadorea</taxon>
        <taxon>Rhabditida</taxon>
        <taxon>Rhabditina</taxon>
        <taxon>Rhabditomorpha</taxon>
        <taxon>Rhabditoidea</taxon>
        <taxon>Rhabditidae</taxon>
        <taxon>Peloderinae</taxon>
        <taxon>Caenorhabditis</taxon>
    </lineage>
</organism>
<evidence type="ECO:0000313" key="2">
    <source>
        <dbReference type="EMBL" id="EGT32050.1"/>
    </source>
</evidence>
<dbReference type="HOGENOM" id="CLU_407247_0_0_1"/>
<dbReference type="OrthoDB" id="5774146at2759"/>
<dbReference type="SMART" id="SM00225">
    <property type="entry name" value="BTB"/>
    <property type="match status" value="2"/>
</dbReference>
<dbReference type="PANTHER" id="PTHR47022:SF1">
    <property type="entry name" value="BTB AND MATH DOMAIN-CONTAINING PROTEIN 36-RELATED"/>
    <property type="match status" value="1"/>
</dbReference>
<dbReference type="FunCoup" id="G0NIZ9">
    <property type="interactions" value="1698"/>
</dbReference>
<dbReference type="eggNOG" id="ENOG502TFFX">
    <property type="taxonomic scope" value="Eukaryota"/>
</dbReference>
<gene>
    <name evidence="2" type="ORF">CAEBREN_22245</name>
</gene>
<keyword evidence="3" id="KW-1185">Reference proteome</keyword>
<dbReference type="Gene3D" id="3.30.710.10">
    <property type="entry name" value="Potassium Channel Kv1.1, Chain A"/>
    <property type="match status" value="2"/>
</dbReference>
<dbReference type="InParanoid" id="G0NIZ9"/>
<name>G0NIZ9_CAEBE</name>
<reference evidence="3" key="1">
    <citation type="submission" date="2011-07" db="EMBL/GenBank/DDBJ databases">
        <authorList>
            <consortium name="Caenorhabditis brenneri Sequencing and Analysis Consortium"/>
            <person name="Wilson R.K."/>
        </authorList>
    </citation>
    <scope>NUCLEOTIDE SEQUENCE [LARGE SCALE GENOMIC DNA]</scope>
    <source>
        <strain evidence="3">PB2801</strain>
    </source>
</reference>
<dbReference type="Proteomes" id="UP000008068">
    <property type="component" value="Unassembled WGS sequence"/>
</dbReference>
<accession>G0NIZ9</accession>
<dbReference type="InterPro" id="IPR000210">
    <property type="entry name" value="BTB/POZ_dom"/>
</dbReference>
<feature type="domain" description="BTB" evidence="1">
    <location>
        <begin position="509"/>
        <end position="573"/>
    </location>
</feature>
<proteinExistence type="predicted"/>
<dbReference type="SUPFAM" id="SSF54695">
    <property type="entry name" value="POZ domain"/>
    <property type="match status" value="2"/>
</dbReference>
<sequence>MIRQEPKLHFVYANVDLESFCKPDPVSQEADFAAFEDMHAKCVLRISKNADLEIRLRRDGPPNDEWMAKGIMKVTLWNNCCEIEGSYPLTFSHDKPSQSIDLMNRNVLKNRIMGVFFNVEISMKFDKWEGLKVQKIFQFDHKYLDSNLNMNVQGQDFYVRSKTIFKEIPALRDYLEQNFEAGTKKYEMNELQGEKSVQAFNTMLQVAYRCTFITNIHEVGEVLSLAFRFDYPILKQKCEYYLMHEPETDWMQKLVFADLYNLQMLKNHVICNTVGLAQVYKDLHLNRLLETHTLRSIMFKLMELKKRKMYGDAPSTGWKPLSLPEITENRWGRLKRTPTSFGAPEPDVTSTFERFESTFMPKHIGEDLITPEFSFVEKSLDLFTYKIQLGPDHRLLFKIDWNNLQTGNFVWSVGASIYIRLTYQSNEQWEYSEQVIFDHDHQSIFFDGLHIQKVFPGGVEHLLDGLGSKPTLPKVEIVVVVENIRGLELEGDEVMDEEIDDEWILQPVRNHPIICCGKYLYVDKEVLRSKSRVFTKIFEQPYEPITIPTSVDKFDSFAQFLDILHGDDIFLHPENVFHIVEFSRSFEVEDVLVTSVNWLIKELDAGKLEKLELSVMHHVPELQRAVTESIVDVDELYSYFRMPGRFCRRMCQILFERLINLPMPGSGDDEDDQIA</sequence>
<dbReference type="PROSITE" id="PS50097">
    <property type="entry name" value="BTB"/>
    <property type="match status" value="1"/>
</dbReference>
<dbReference type="PANTHER" id="PTHR47022">
    <property type="entry name" value="BTB AND MATH DOMAIN-CONTAINING PROTEIN 36-RELATED"/>
    <property type="match status" value="1"/>
</dbReference>
<dbReference type="AlphaFoldDB" id="G0NIZ9"/>
<dbReference type="EMBL" id="GL379893">
    <property type="protein sequence ID" value="EGT32050.1"/>
    <property type="molecule type" value="Genomic_DNA"/>
</dbReference>
<protein>
    <recommendedName>
        <fullName evidence="1">BTB domain-containing protein</fullName>
    </recommendedName>
</protein>
<evidence type="ECO:0000259" key="1">
    <source>
        <dbReference type="PROSITE" id="PS50097"/>
    </source>
</evidence>
<dbReference type="Pfam" id="PF00651">
    <property type="entry name" value="BTB"/>
    <property type="match status" value="2"/>
</dbReference>
<evidence type="ECO:0000313" key="3">
    <source>
        <dbReference type="Proteomes" id="UP000008068"/>
    </source>
</evidence>
<dbReference type="InterPro" id="IPR011333">
    <property type="entry name" value="SKP1/BTB/POZ_sf"/>
</dbReference>